<proteinExistence type="predicted"/>
<feature type="non-terminal residue" evidence="1">
    <location>
        <position position="41"/>
    </location>
</feature>
<accession>X1TPF2</accession>
<gene>
    <name evidence="1" type="ORF">S12H4_45180</name>
</gene>
<protein>
    <submittedName>
        <fullName evidence="1">Uncharacterized protein</fullName>
    </submittedName>
</protein>
<dbReference type="AlphaFoldDB" id="X1TPF2"/>
<name>X1TPF2_9ZZZZ</name>
<organism evidence="1">
    <name type="scientific">marine sediment metagenome</name>
    <dbReference type="NCBI Taxonomy" id="412755"/>
    <lineage>
        <taxon>unclassified sequences</taxon>
        <taxon>metagenomes</taxon>
        <taxon>ecological metagenomes</taxon>
    </lineage>
</organism>
<reference evidence="1" key="1">
    <citation type="journal article" date="2014" name="Front. Microbiol.">
        <title>High frequency of phylogenetically diverse reductive dehalogenase-homologous genes in deep subseafloor sedimentary metagenomes.</title>
        <authorList>
            <person name="Kawai M."/>
            <person name="Futagami T."/>
            <person name="Toyoda A."/>
            <person name="Takaki Y."/>
            <person name="Nishi S."/>
            <person name="Hori S."/>
            <person name="Arai W."/>
            <person name="Tsubouchi T."/>
            <person name="Morono Y."/>
            <person name="Uchiyama I."/>
            <person name="Ito T."/>
            <person name="Fujiyama A."/>
            <person name="Inagaki F."/>
            <person name="Takami H."/>
        </authorList>
    </citation>
    <scope>NUCLEOTIDE SEQUENCE</scope>
    <source>
        <strain evidence="1">Expedition CK06-06</strain>
    </source>
</reference>
<evidence type="ECO:0000313" key="1">
    <source>
        <dbReference type="EMBL" id="GAJ07129.1"/>
    </source>
</evidence>
<dbReference type="EMBL" id="BARW01027909">
    <property type="protein sequence ID" value="GAJ07129.1"/>
    <property type="molecule type" value="Genomic_DNA"/>
</dbReference>
<comment type="caution">
    <text evidence="1">The sequence shown here is derived from an EMBL/GenBank/DDBJ whole genome shotgun (WGS) entry which is preliminary data.</text>
</comment>
<sequence>MKTNNLFTLPLTVIMIQDPNIGGYTTYFRQFQNIIAEGDTE</sequence>